<proteinExistence type="predicted"/>
<evidence type="ECO:0000256" key="2">
    <source>
        <dbReference type="SAM" id="SignalP"/>
    </source>
</evidence>
<organism evidence="3 4">
    <name type="scientific">Massarina eburnea CBS 473.64</name>
    <dbReference type="NCBI Taxonomy" id="1395130"/>
    <lineage>
        <taxon>Eukaryota</taxon>
        <taxon>Fungi</taxon>
        <taxon>Dikarya</taxon>
        <taxon>Ascomycota</taxon>
        <taxon>Pezizomycotina</taxon>
        <taxon>Dothideomycetes</taxon>
        <taxon>Pleosporomycetidae</taxon>
        <taxon>Pleosporales</taxon>
        <taxon>Massarineae</taxon>
        <taxon>Massarinaceae</taxon>
        <taxon>Massarina</taxon>
    </lineage>
</organism>
<feature type="compositionally biased region" description="Low complexity" evidence="1">
    <location>
        <begin position="256"/>
        <end position="278"/>
    </location>
</feature>
<evidence type="ECO:0008006" key="5">
    <source>
        <dbReference type="Google" id="ProtNLM"/>
    </source>
</evidence>
<dbReference type="Proteomes" id="UP000799753">
    <property type="component" value="Unassembled WGS sequence"/>
</dbReference>
<protein>
    <recommendedName>
        <fullName evidence="5">Lytic polysaccharide monooxygenase</fullName>
    </recommendedName>
</protein>
<feature type="compositionally biased region" description="Low complexity" evidence="1">
    <location>
        <begin position="211"/>
        <end position="247"/>
    </location>
</feature>
<dbReference type="OrthoDB" id="2342176at2759"/>
<dbReference type="PANTHER" id="PTHR36182">
    <property type="entry name" value="PROTEIN, PUTATIVE (AFU_ORTHOLOGUE AFUA_6G10930)-RELATED"/>
    <property type="match status" value="1"/>
</dbReference>
<feature type="chain" id="PRO_5025669128" description="Lytic polysaccharide monooxygenase" evidence="2">
    <location>
        <begin position="20"/>
        <end position="340"/>
    </location>
</feature>
<reference evidence="3" key="1">
    <citation type="journal article" date="2020" name="Stud. Mycol.">
        <title>101 Dothideomycetes genomes: a test case for predicting lifestyles and emergence of pathogens.</title>
        <authorList>
            <person name="Haridas S."/>
            <person name="Albert R."/>
            <person name="Binder M."/>
            <person name="Bloem J."/>
            <person name="Labutti K."/>
            <person name="Salamov A."/>
            <person name="Andreopoulos B."/>
            <person name="Baker S."/>
            <person name="Barry K."/>
            <person name="Bills G."/>
            <person name="Bluhm B."/>
            <person name="Cannon C."/>
            <person name="Castanera R."/>
            <person name="Culley D."/>
            <person name="Daum C."/>
            <person name="Ezra D."/>
            <person name="Gonzalez J."/>
            <person name="Henrissat B."/>
            <person name="Kuo A."/>
            <person name="Liang C."/>
            <person name="Lipzen A."/>
            <person name="Lutzoni F."/>
            <person name="Magnuson J."/>
            <person name="Mondo S."/>
            <person name="Nolan M."/>
            <person name="Ohm R."/>
            <person name="Pangilinan J."/>
            <person name="Park H.-J."/>
            <person name="Ramirez L."/>
            <person name="Alfaro M."/>
            <person name="Sun H."/>
            <person name="Tritt A."/>
            <person name="Yoshinaga Y."/>
            <person name="Zwiers L.-H."/>
            <person name="Turgeon B."/>
            <person name="Goodwin S."/>
            <person name="Spatafora J."/>
            <person name="Crous P."/>
            <person name="Grigoriev I."/>
        </authorList>
    </citation>
    <scope>NUCLEOTIDE SEQUENCE</scope>
    <source>
        <strain evidence="3">CBS 473.64</strain>
    </source>
</reference>
<feature type="signal peptide" evidence="2">
    <location>
        <begin position="1"/>
        <end position="19"/>
    </location>
</feature>
<dbReference type="PANTHER" id="PTHR36182:SF2">
    <property type="entry name" value="LYTIC POLYSACCHARIDE MONOOXYGENASE"/>
    <property type="match status" value="1"/>
</dbReference>
<feature type="region of interest" description="Disordered" evidence="1">
    <location>
        <begin position="202"/>
        <end position="283"/>
    </location>
</feature>
<keyword evidence="4" id="KW-1185">Reference proteome</keyword>
<evidence type="ECO:0000313" key="3">
    <source>
        <dbReference type="EMBL" id="KAF2643266.1"/>
    </source>
</evidence>
<sequence>MSIRSALVAVAALVATANAHVIMESPVPYSNDKIDNSPLSGAAQFPCKAQNGFTVTKMNAMKVGDKQQVSFKGTAVHGGGSCQLSYTQDTTPTADSKFKVIKSIEGSCPGTEGGTVPIDFSLPDSIPNGKGTFAWTWFSKMAGQPELYMNCAPIDVTGGASDDSKLSTLPDMLIANMASINTCKQVENKAIKFPSPGTAVQTGSLNDAVAPTGDCGSSSGGSDTSSPSSGASSPSSPATSAAAQPSQTGGGPTTLATSVATSAPAGTASTPAATDSPSAGGGSGTACSENGAIVCNGTTQFGLCSNGSVVYQSVAAGTQCANGAITKRGYNGRIARPRSL</sequence>
<accession>A0A6A6S5U8</accession>
<dbReference type="AlphaFoldDB" id="A0A6A6S5U8"/>
<gene>
    <name evidence="3" type="ORF">P280DRAFT_394924</name>
</gene>
<name>A0A6A6S5U8_9PLEO</name>
<dbReference type="Gene3D" id="2.70.50.70">
    <property type="match status" value="1"/>
</dbReference>
<evidence type="ECO:0000256" key="1">
    <source>
        <dbReference type="SAM" id="MobiDB-lite"/>
    </source>
</evidence>
<keyword evidence="2" id="KW-0732">Signal</keyword>
<evidence type="ECO:0000313" key="4">
    <source>
        <dbReference type="Proteomes" id="UP000799753"/>
    </source>
</evidence>
<dbReference type="EMBL" id="MU006780">
    <property type="protein sequence ID" value="KAF2643266.1"/>
    <property type="molecule type" value="Genomic_DNA"/>
</dbReference>